<dbReference type="AlphaFoldDB" id="A0A385XPP9"/>
<evidence type="ECO:0000313" key="2">
    <source>
        <dbReference type="Proteomes" id="UP000759256"/>
    </source>
</evidence>
<protein>
    <submittedName>
        <fullName evidence="1">Uncharacterized protein</fullName>
    </submittedName>
</protein>
<reference evidence="1" key="1">
    <citation type="journal article" date="2021" name="PeerJ">
        <title>Extensive microbial diversity within the chicken gut microbiome revealed by metagenomics and culture.</title>
        <authorList>
            <person name="Gilroy R."/>
            <person name="Ravi A."/>
            <person name="Getino M."/>
            <person name="Pursley I."/>
            <person name="Horton D.L."/>
            <person name="Alikhan N.F."/>
            <person name="Baker D."/>
            <person name="Gharbi K."/>
            <person name="Hall N."/>
            <person name="Watson M."/>
            <person name="Adriaenssens E.M."/>
            <person name="Foster-Nyarko E."/>
            <person name="Jarju S."/>
            <person name="Secka A."/>
            <person name="Antonio M."/>
            <person name="Oren A."/>
            <person name="Chaudhuri R.R."/>
            <person name="La Ragione R."/>
            <person name="Hildebrand F."/>
            <person name="Pallen M.J."/>
        </authorList>
    </citation>
    <scope>NUCLEOTIDE SEQUENCE</scope>
    <source>
        <strain evidence="1">CHK189-29639</strain>
    </source>
</reference>
<gene>
    <name evidence="1" type="ORF">K8V06_04950</name>
</gene>
<comment type="caution">
    <text evidence="1">The sequence shown here is derived from an EMBL/GenBank/DDBJ whole genome shotgun (WGS) entry which is preliminary data.</text>
</comment>
<dbReference type="EMBL" id="DYVK01000049">
    <property type="protein sequence ID" value="HJG15470.1"/>
    <property type="molecule type" value="Genomic_DNA"/>
</dbReference>
<organism evidence="1 2">
    <name type="scientific">Ligilactobacillus salivarius</name>
    <dbReference type="NCBI Taxonomy" id="1624"/>
    <lineage>
        <taxon>Bacteria</taxon>
        <taxon>Bacillati</taxon>
        <taxon>Bacillota</taxon>
        <taxon>Bacilli</taxon>
        <taxon>Lactobacillales</taxon>
        <taxon>Lactobacillaceae</taxon>
        <taxon>Ligilactobacillus</taxon>
    </lineage>
</organism>
<sequence>MYVNRCSKNDVEYLRSLCIRHPDYKMTQLAKEMDREVSDIFMMIRDYDLPYQWKK</sequence>
<dbReference type="Proteomes" id="UP000759256">
    <property type="component" value="Unassembled WGS sequence"/>
</dbReference>
<reference evidence="1" key="2">
    <citation type="submission" date="2021-09" db="EMBL/GenBank/DDBJ databases">
        <authorList>
            <person name="Gilroy R."/>
        </authorList>
    </citation>
    <scope>NUCLEOTIDE SEQUENCE</scope>
    <source>
        <strain evidence="1">CHK189-29639</strain>
    </source>
</reference>
<proteinExistence type="predicted"/>
<dbReference type="RefSeq" id="WP_162607804.1">
    <property type="nucleotide sequence ID" value="NZ_JAWPOB010000008.1"/>
</dbReference>
<accession>A0A385XPP9</accession>
<name>A0A385XPP9_9LACO</name>
<evidence type="ECO:0000313" key="1">
    <source>
        <dbReference type="EMBL" id="HJG15470.1"/>
    </source>
</evidence>